<dbReference type="PROSITE" id="PS51257">
    <property type="entry name" value="PROKAR_LIPOPROTEIN"/>
    <property type="match status" value="1"/>
</dbReference>
<organism evidence="2 3">
    <name type="scientific">Cupriavidus basilensis</name>
    <dbReference type="NCBI Taxonomy" id="68895"/>
    <lineage>
        <taxon>Bacteria</taxon>
        <taxon>Pseudomonadati</taxon>
        <taxon>Pseudomonadota</taxon>
        <taxon>Betaproteobacteria</taxon>
        <taxon>Burkholderiales</taxon>
        <taxon>Burkholderiaceae</taxon>
        <taxon>Cupriavidus</taxon>
    </lineage>
</organism>
<dbReference type="EMBL" id="CP010536">
    <property type="protein sequence ID" value="AJG21059.1"/>
    <property type="molecule type" value="Genomic_DNA"/>
</dbReference>
<reference evidence="2 3" key="1">
    <citation type="journal article" date="2015" name="Genome Announc.">
        <title>Complete Genome Sequence of Cupriavidus basilensis 4G11, Isolated from the Oak Ridge Field Research Center Site.</title>
        <authorList>
            <person name="Ray J."/>
            <person name="Waters R.J."/>
            <person name="Skerker J.M."/>
            <person name="Kuehl J.V."/>
            <person name="Price M.N."/>
            <person name="Huang J."/>
            <person name="Chakraborty R."/>
            <person name="Arkin A.P."/>
            <person name="Deutschbauer A."/>
        </authorList>
    </citation>
    <scope>NUCLEOTIDE SEQUENCE [LARGE SCALE GENOMIC DNA]</scope>
    <source>
        <strain evidence="2">4G11</strain>
    </source>
</reference>
<evidence type="ECO:0008006" key="4">
    <source>
        <dbReference type="Google" id="ProtNLM"/>
    </source>
</evidence>
<dbReference type="RefSeq" id="WP_043349865.1">
    <property type="nucleotide sequence ID" value="NZ_CP010536.1"/>
</dbReference>
<accession>A0A0C4YGI6</accession>
<name>A0A0C4YGI6_9BURK</name>
<evidence type="ECO:0000313" key="2">
    <source>
        <dbReference type="EMBL" id="AJG21059.1"/>
    </source>
</evidence>
<evidence type="ECO:0000256" key="1">
    <source>
        <dbReference type="SAM" id="SignalP"/>
    </source>
</evidence>
<evidence type="ECO:0000313" key="3">
    <source>
        <dbReference type="Proteomes" id="UP000031843"/>
    </source>
</evidence>
<keyword evidence="1" id="KW-0732">Signal</keyword>
<dbReference type="KEGG" id="cbw:RR42_m3694"/>
<feature type="signal peptide" evidence="1">
    <location>
        <begin position="1"/>
        <end position="27"/>
    </location>
</feature>
<protein>
    <recommendedName>
        <fullName evidence="4">Lipoprotein</fullName>
    </recommendedName>
</protein>
<sequence>MNAARSGPGTLCAALLTLLLAACQSMPPGPEVSPLNVTIRLGRIGAKTLVGQVDMPDNGAVSTAAGVGGGAWSGGGWSGGGVGFSVDLNSLLRPRPRPRMDLFQYTVAPLDGGGGNVIVNGPAAPGLEPGACVRMIYPDGAPEPLLVPSREC</sequence>
<dbReference type="AlphaFoldDB" id="A0A0C4YGI6"/>
<keyword evidence="3" id="KW-1185">Reference proteome</keyword>
<proteinExistence type="predicted"/>
<dbReference type="STRING" id="68895.RR42_m3694"/>
<dbReference type="OrthoDB" id="8965180at2"/>
<dbReference type="Proteomes" id="UP000031843">
    <property type="component" value="Chromosome main"/>
</dbReference>
<feature type="chain" id="PRO_5002174182" description="Lipoprotein" evidence="1">
    <location>
        <begin position="28"/>
        <end position="152"/>
    </location>
</feature>
<gene>
    <name evidence="2" type="ORF">RR42_m3694</name>
</gene>